<dbReference type="PROSITE" id="PS50222">
    <property type="entry name" value="EF_HAND_2"/>
    <property type="match status" value="1"/>
</dbReference>
<dbReference type="PROSITE" id="PS00018">
    <property type="entry name" value="EF_HAND_1"/>
    <property type="match status" value="2"/>
</dbReference>
<reference evidence="4" key="1">
    <citation type="submission" date="2023-07" db="EMBL/GenBank/DDBJ databases">
        <title>draft genome sequence of fig (Ficus carica).</title>
        <authorList>
            <person name="Takahashi T."/>
            <person name="Nishimura K."/>
        </authorList>
    </citation>
    <scope>NUCLEOTIDE SEQUENCE</scope>
</reference>
<feature type="region of interest" description="Disordered" evidence="2">
    <location>
        <begin position="239"/>
        <end position="258"/>
    </location>
</feature>
<gene>
    <name evidence="4" type="ORF">TIFTF001_005131</name>
</gene>
<feature type="region of interest" description="Disordered" evidence="2">
    <location>
        <begin position="146"/>
        <end position="193"/>
    </location>
</feature>
<sequence>MFCSYTNEKNISYRSLQNKSGTPVPYDEEKLKSVIRRYDVDGDGLLSRKELKKAFKTLGATAPGWRAIRALCHADNDRDGFIGEKELANLIQYANKRVCRVFAYPRLEYLVAVLDIHVLLQCSWAIELGFVIESQFLRWQPWEARHPDQKNKNKGCRGARAQRRDDKHREQERGCLGTCGQQSSEEEGEDSGHLSVGMTIVRRVRRRQRTFRCRHALGCIEKGHMGTGTSIVKREKVQRRWDGNRQEHDAIALGSKDQ</sequence>
<dbReference type="Proteomes" id="UP001187192">
    <property type="component" value="Unassembled WGS sequence"/>
</dbReference>
<dbReference type="SMART" id="SM00054">
    <property type="entry name" value="EFh"/>
    <property type="match status" value="2"/>
</dbReference>
<feature type="compositionally biased region" description="Basic residues" evidence="2">
    <location>
        <begin position="152"/>
        <end position="161"/>
    </location>
</feature>
<dbReference type="SUPFAM" id="SSF47473">
    <property type="entry name" value="EF-hand"/>
    <property type="match status" value="1"/>
</dbReference>
<evidence type="ECO:0000256" key="2">
    <source>
        <dbReference type="SAM" id="MobiDB-lite"/>
    </source>
</evidence>
<dbReference type="EMBL" id="BTGU01000005">
    <property type="protein sequence ID" value="GMN35193.1"/>
    <property type="molecule type" value="Genomic_DNA"/>
</dbReference>
<dbReference type="InterPro" id="IPR018247">
    <property type="entry name" value="EF_Hand_1_Ca_BS"/>
</dbReference>
<accession>A0AA87ZF95</accession>
<protein>
    <recommendedName>
        <fullName evidence="3">EF-hand domain-containing protein</fullName>
    </recommendedName>
</protein>
<keyword evidence="5" id="KW-1185">Reference proteome</keyword>
<name>A0AA87ZF95_FICCA</name>
<comment type="caution">
    <text evidence="4">The sequence shown here is derived from an EMBL/GenBank/DDBJ whole genome shotgun (WGS) entry which is preliminary data.</text>
</comment>
<evidence type="ECO:0000313" key="4">
    <source>
        <dbReference type="EMBL" id="GMN35193.1"/>
    </source>
</evidence>
<dbReference type="InterPro" id="IPR002048">
    <property type="entry name" value="EF_hand_dom"/>
</dbReference>
<organism evidence="4 5">
    <name type="scientific">Ficus carica</name>
    <name type="common">Common fig</name>
    <dbReference type="NCBI Taxonomy" id="3494"/>
    <lineage>
        <taxon>Eukaryota</taxon>
        <taxon>Viridiplantae</taxon>
        <taxon>Streptophyta</taxon>
        <taxon>Embryophyta</taxon>
        <taxon>Tracheophyta</taxon>
        <taxon>Spermatophyta</taxon>
        <taxon>Magnoliopsida</taxon>
        <taxon>eudicotyledons</taxon>
        <taxon>Gunneridae</taxon>
        <taxon>Pentapetalae</taxon>
        <taxon>rosids</taxon>
        <taxon>fabids</taxon>
        <taxon>Rosales</taxon>
        <taxon>Moraceae</taxon>
        <taxon>Ficeae</taxon>
        <taxon>Ficus</taxon>
    </lineage>
</organism>
<dbReference type="CDD" id="cd00051">
    <property type="entry name" value="EFh"/>
    <property type="match status" value="1"/>
</dbReference>
<dbReference type="Pfam" id="PF00036">
    <property type="entry name" value="EF-hand_1"/>
    <property type="match status" value="1"/>
</dbReference>
<dbReference type="GO" id="GO:0005509">
    <property type="term" value="F:calcium ion binding"/>
    <property type="evidence" value="ECO:0007669"/>
    <property type="project" value="InterPro"/>
</dbReference>
<keyword evidence="1" id="KW-0106">Calcium</keyword>
<dbReference type="AlphaFoldDB" id="A0AA87ZF95"/>
<feature type="compositionally biased region" description="Basic and acidic residues" evidence="2">
    <location>
        <begin position="162"/>
        <end position="173"/>
    </location>
</feature>
<dbReference type="InterPro" id="IPR011992">
    <property type="entry name" value="EF-hand-dom_pair"/>
</dbReference>
<feature type="domain" description="EF-hand" evidence="3">
    <location>
        <begin position="26"/>
        <end position="61"/>
    </location>
</feature>
<proteinExistence type="predicted"/>
<evidence type="ECO:0000259" key="3">
    <source>
        <dbReference type="PROSITE" id="PS50222"/>
    </source>
</evidence>
<evidence type="ECO:0000313" key="5">
    <source>
        <dbReference type="Proteomes" id="UP001187192"/>
    </source>
</evidence>
<evidence type="ECO:0000256" key="1">
    <source>
        <dbReference type="ARBA" id="ARBA00022837"/>
    </source>
</evidence>
<dbReference type="Gene3D" id="1.10.238.10">
    <property type="entry name" value="EF-hand"/>
    <property type="match status" value="1"/>
</dbReference>